<dbReference type="AlphaFoldDB" id="A0A0P9HCR0"/>
<gene>
    <name evidence="2" type="ORF">SE17_16260</name>
</gene>
<reference evidence="2 3" key="1">
    <citation type="submission" date="2015-09" db="EMBL/GenBank/DDBJ databases">
        <title>Draft genome sequence of Kouleothrix aurantiaca JCM 19913.</title>
        <authorList>
            <person name="Hemp J."/>
        </authorList>
    </citation>
    <scope>NUCLEOTIDE SEQUENCE [LARGE SCALE GENOMIC DNA]</scope>
    <source>
        <strain evidence="2 3">COM-B</strain>
    </source>
</reference>
<evidence type="ECO:0000256" key="1">
    <source>
        <dbReference type="SAM" id="Phobius"/>
    </source>
</evidence>
<keyword evidence="1" id="KW-0472">Membrane</keyword>
<evidence type="ECO:0000313" key="2">
    <source>
        <dbReference type="EMBL" id="KPV52310.1"/>
    </source>
</evidence>
<protein>
    <submittedName>
        <fullName evidence="2">Uncharacterized protein</fullName>
    </submittedName>
</protein>
<dbReference type="EMBL" id="LJCR01000587">
    <property type="protein sequence ID" value="KPV52310.1"/>
    <property type="molecule type" value="Genomic_DNA"/>
</dbReference>
<keyword evidence="1" id="KW-0812">Transmembrane</keyword>
<organism evidence="2 3">
    <name type="scientific">Kouleothrix aurantiaca</name>
    <dbReference type="NCBI Taxonomy" id="186479"/>
    <lineage>
        <taxon>Bacteria</taxon>
        <taxon>Bacillati</taxon>
        <taxon>Chloroflexota</taxon>
        <taxon>Chloroflexia</taxon>
        <taxon>Chloroflexales</taxon>
        <taxon>Roseiflexineae</taxon>
        <taxon>Roseiflexaceae</taxon>
        <taxon>Kouleothrix</taxon>
    </lineage>
</organism>
<comment type="caution">
    <text evidence="2">The sequence shown here is derived from an EMBL/GenBank/DDBJ whole genome shotgun (WGS) entry which is preliminary data.</text>
</comment>
<keyword evidence="1" id="KW-1133">Transmembrane helix</keyword>
<feature type="transmembrane region" description="Helical" evidence="1">
    <location>
        <begin position="35"/>
        <end position="57"/>
    </location>
</feature>
<sequence length="63" mass="6658">MNAILLIVGVAALLWLVRPVRRTRMILVPVEVSEARGGLGCLPLLLLLAAALVVVLVNGGFAR</sequence>
<keyword evidence="3" id="KW-1185">Reference proteome</keyword>
<dbReference type="Proteomes" id="UP000050509">
    <property type="component" value="Unassembled WGS sequence"/>
</dbReference>
<accession>A0A0P9HCR0</accession>
<proteinExistence type="predicted"/>
<evidence type="ECO:0000313" key="3">
    <source>
        <dbReference type="Proteomes" id="UP000050509"/>
    </source>
</evidence>
<name>A0A0P9HCR0_9CHLR</name>